<evidence type="ECO:0000256" key="4">
    <source>
        <dbReference type="ARBA" id="ARBA00022454"/>
    </source>
</evidence>
<dbReference type="GO" id="GO:0000786">
    <property type="term" value="C:nucleosome"/>
    <property type="evidence" value="ECO:0007669"/>
    <property type="project" value="UniProtKB-KW"/>
</dbReference>
<gene>
    <name evidence="9" type="ORF">WR25_12153</name>
</gene>
<dbReference type="InterPro" id="IPR000164">
    <property type="entry name" value="Histone_H3/CENP-A"/>
</dbReference>
<evidence type="ECO:0000256" key="3">
    <source>
        <dbReference type="ARBA" id="ARBA00010343"/>
    </source>
</evidence>
<name>A0A2A2LUG2_9BILA</name>
<feature type="domain" description="Core Histone H2A/H2B/H3" evidence="8">
    <location>
        <begin position="3"/>
        <end position="88"/>
    </location>
</feature>
<organism evidence="9 10">
    <name type="scientific">Diploscapter pachys</name>
    <dbReference type="NCBI Taxonomy" id="2018661"/>
    <lineage>
        <taxon>Eukaryota</taxon>
        <taxon>Metazoa</taxon>
        <taxon>Ecdysozoa</taxon>
        <taxon>Nematoda</taxon>
        <taxon>Chromadorea</taxon>
        <taxon>Rhabditida</taxon>
        <taxon>Rhabditina</taxon>
        <taxon>Rhabditomorpha</taxon>
        <taxon>Rhabditoidea</taxon>
        <taxon>Rhabditidae</taxon>
        <taxon>Diploscapter</taxon>
    </lineage>
</organism>
<sequence>MGVLALREIRKFQKTSDLIIPRAPFYKVVRDITTKFGTDLRFQGLALECLHEAAEHYLVGLFEEVNLRAIFERHIIDMPKDIDLVRRIRGETFTGESVTYRR</sequence>
<dbReference type="GO" id="GO:0005634">
    <property type="term" value="C:nucleus"/>
    <property type="evidence" value="ECO:0007669"/>
    <property type="project" value="UniProtKB-SubCell"/>
</dbReference>
<dbReference type="SMART" id="SM00428">
    <property type="entry name" value="H3"/>
    <property type="match status" value="1"/>
</dbReference>
<dbReference type="Gene3D" id="1.10.20.10">
    <property type="entry name" value="Histone, subunit A"/>
    <property type="match status" value="1"/>
</dbReference>
<dbReference type="CDD" id="cd22911">
    <property type="entry name" value="HFD_H3"/>
    <property type="match status" value="1"/>
</dbReference>
<evidence type="ECO:0000259" key="8">
    <source>
        <dbReference type="Pfam" id="PF00125"/>
    </source>
</evidence>
<evidence type="ECO:0000256" key="5">
    <source>
        <dbReference type="ARBA" id="ARBA00023125"/>
    </source>
</evidence>
<proteinExistence type="inferred from homology"/>
<dbReference type="InterPro" id="IPR007125">
    <property type="entry name" value="H2A/H2B/H3"/>
</dbReference>
<comment type="similarity">
    <text evidence="3">Belongs to the histone H3 family.</text>
</comment>
<evidence type="ECO:0000256" key="6">
    <source>
        <dbReference type="ARBA" id="ARBA00023242"/>
    </source>
</evidence>
<reference evidence="9 10" key="1">
    <citation type="journal article" date="2017" name="Curr. Biol.">
        <title>Genome architecture and evolution of a unichromosomal asexual nematode.</title>
        <authorList>
            <person name="Fradin H."/>
            <person name="Zegar C."/>
            <person name="Gutwein M."/>
            <person name="Lucas J."/>
            <person name="Kovtun M."/>
            <person name="Corcoran D."/>
            <person name="Baugh L.R."/>
            <person name="Kiontke K."/>
            <person name="Gunsalus K."/>
            <person name="Fitch D.H."/>
            <person name="Piano F."/>
        </authorList>
    </citation>
    <scope>NUCLEOTIDE SEQUENCE [LARGE SCALE GENOMIC DNA]</scope>
    <source>
        <strain evidence="9">PF1309</strain>
    </source>
</reference>
<dbReference type="OrthoDB" id="4025405at2759"/>
<evidence type="ECO:0000313" key="10">
    <source>
        <dbReference type="Proteomes" id="UP000218231"/>
    </source>
</evidence>
<keyword evidence="10" id="KW-1185">Reference proteome</keyword>
<dbReference type="GO" id="GO:0003677">
    <property type="term" value="F:DNA binding"/>
    <property type="evidence" value="ECO:0007669"/>
    <property type="project" value="UniProtKB-KW"/>
</dbReference>
<dbReference type="SUPFAM" id="SSF47113">
    <property type="entry name" value="Histone-fold"/>
    <property type="match status" value="1"/>
</dbReference>
<evidence type="ECO:0000256" key="1">
    <source>
        <dbReference type="ARBA" id="ARBA00004123"/>
    </source>
</evidence>
<accession>A0A2A2LUG2</accession>
<dbReference type="Proteomes" id="UP000218231">
    <property type="component" value="Unassembled WGS sequence"/>
</dbReference>
<comment type="subcellular location">
    <subcellularLocation>
        <location evidence="2">Chromosome</location>
    </subcellularLocation>
    <subcellularLocation>
        <location evidence="1">Nucleus</location>
    </subcellularLocation>
</comment>
<comment type="caution">
    <text evidence="9">The sequence shown here is derived from an EMBL/GenBank/DDBJ whole genome shotgun (WGS) entry which is preliminary data.</text>
</comment>
<dbReference type="GO" id="GO:0030527">
    <property type="term" value="F:structural constituent of chromatin"/>
    <property type="evidence" value="ECO:0007669"/>
    <property type="project" value="InterPro"/>
</dbReference>
<protein>
    <recommendedName>
        <fullName evidence="8">Core Histone H2A/H2B/H3 domain-containing protein</fullName>
    </recommendedName>
</protein>
<dbReference type="GO" id="GO:0046982">
    <property type="term" value="F:protein heterodimerization activity"/>
    <property type="evidence" value="ECO:0007669"/>
    <property type="project" value="InterPro"/>
</dbReference>
<dbReference type="Pfam" id="PF00125">
    <property type="entry name" value="Histone"/>
    <property type="match status" value="1"/>
</dbReference>
<dbReference type="InterPro" id="IPR009072">
    <property type="entry name" value="Histone-fold"/>
</dbReference>
<evidence type="ECO:0000313" key="9">
    <source>
        <dbReference type="EMBL" id="PAV89882.1"/>
    </source>
</evidence>
<keyword evidence="6" id="KW-0539">Nucleus</keyword>
<evidence type="ECO:0000256" key="2">
    <source>
        <dbReference type="ARBA" id="ARBA00004286"/>
    </source>
</evidence>
<dbReference type="FunFam" id="1.10.20.10:FF:000085">
    <property type="entry name" value="Histone H3.2"/>
    <property type="match status" value="1"/>
</dbReference>
<dbReference type="AlphaFoldDB" id="A0A2A2LUG2"/>
<dbReference type="PRINTS" id="PR00622">
    <property type="entry name" value="HISTONEH3"/>
</dbReference>
<keyword evidence="5" id="KW-0238">DNA-binding</keyword>
<keyword evidence="4" id="KW-0158">Chromosome</keyword>
<keyword evidence="7" id="KW-0544">Nucleosome core</keyword>
<dbReference type="STRING" id="2018661.A0A2A2LUG2"/>
<dbReference type="EMBL" id="LIAE01006419">
    <property type="protein sequence ID" value="PAV89882.1"/>
    <property type="molecule type" value="Genomic_DNA"/>
</dbReference>
<evidence type="ECO:0000256" key="7">
    <source>
        <dbReference type="ARBA" id="ARBA00023269"/>
    </source>
</evidence>
<dbReference type="PANTHER" id="PTHR11426">
    <property type="entry name" value="HISTONE H3"/>
    <property type="match status" value="1"/>
</dbReference>